<name>A0ABP9V0V6_9BACT</name>
<dbReference type="RefSeq" id="WP_346187803.1">
    <property type="nucleotide sequence ID" value="NZ_BAABRL010000002.1"/>
</dbReference>
<organism evidence="1 2">
    <name type="scientific">Rubritalea halochordaticola</name>
    <dbReference type="NCBI Taxonomy" id="714537"/>
    <lineage>
        <taxon>Bacteria</taxon>
        <taxon>Pseudomonadati</taxon>
        <taxon>Verrucomicrobiota</taxon>
        <taxon>Verrucomicrobiia</taxon>
        <taxon>Verrucomicrobiales</taxon>
        <taxon>Rubritaleaceae</taxon>
        <taxon>Rubritalea</taxon>
    </lineage>
</organism>
<comment type="caution">
    <text evidence="1">The sequence shown here is derived from an EMBL/GenBank/DDBJ whole genome shotgun (WGS) entry which is preliminary data.</text>
</comment>
<sequence>MTKVRPMKEMGRLSKLWFTLGDRLSPRGLPTVYLRYHEGECIRVSGKLTGWVERQVAEYLGELGVRVAFVKQYQDKSYAFSNNVPDVVRQRIRNVLNSH</sequence>
<keyword evidence="2" id="KW-1185">Reference proteome</keyword>
<evidence type="ECO:0000313" key="1">
    <source>
        <dbReference type="EMBL" id="GAA5494942.1"/>
    </source>
</evidence>
<accession>A0ABP9V0V6</accession>
<dbReference type="Proteomes" id="UP001424741">
    <property type="component" value="Unassembled WGS sequence"/>
</dbReference>
<reference evidence="1 2" key="1">
    <citation type="submission" date="2024-02" db="EMBL/GenBank/DDBJ databases">
        <title>Rubritalea halochordaticola NBRC 107102.</title>
        <authorList>
            <person name="Ichikawa N."/>
            <person name="Katano-Makiyama Y."/>
            <person name="Hidaka K."/>
        </authorList>
    </citation>
    <scope>NUCLEOTIDE SEQUENCE [LARGE SCALE GENOMIC DNA]</scope>
    <source>
        <strain evidence="1 2">NBRC 107102</strain>
    </source>
</reference>
<gene>
    <name evidence="1" type="ORF">Rhal01_01108</name>
</gene>
<protein>
    <submittedName>
        <fullName evidence="1">Uncharacterized protein</fullName>
    </submittedName>
</protein>
<dbReference type="EMBL" id="BAABRL010000002">
    <property type="protein sequence ID" value="GAA5494942.1"/>
    <property type="molecule type" value="Genomic_DNA"/>
</dbReference>
<evidence type="ECO:0000313" key="2">
    <source>
        <dbReference type="Proteomes" id="UP001424741"/>
    </source>
</evidence>
<proteinExistence type="predicted"/>